<dbReference type="RefSeq" id="WP_038068622.1">
    <property type="nucleotide sequence ID" value="NZ_FOVB01000008.1"/>
</dbReference>
<evidence type="ECO:0000256" key="1">
    <source>
        <dbReference type="SAM" id="MobiDB-lite"/>
    </source>
</evidence>
<feature type="compositionally biased region" description="Basic and acidic residues" evidence="1">
    <location>
        <begin position="88"/>
        <end position="111"/>
    </location>
</feature>
<sequence>MLEAGLMKGWSNQRLSEVLGIGLSTLKRNFGPVLKGRGEMPDRLKLAIFAATVRKALEKGDMGAVRQLRQMMGEDEALRIDAQLRQNAGDKEEPEVIGKKEAQRRAAKDLVEGDSESTWGDDLSPGYRN</sequence>
<dbReference type="AlphaFoldDB" id="A0A074U190"/>
<keyword evidence="3" id="KW-1185">Reference proteome</keyword>
<evidence type="ECO:0000313" key="3">
    <source>
        <dbReference type="Proteomes" id="UP000027725"/>
    </source>
</evidence>
<protein>
    <submittedName>
        <fullName evidence="2">Uncharacterized protein</fullName>
    </submittedName>
</protein>
<comment type="caution">
    <text evidence="2">The sequence shown here is derived from an EMBL/GenBank/DDBJ whole genome shotgun (WGS) entry which is preliminary data.</text>
</comment>
<organism evidence="2 3">
    <name type="scientific">Thioclava dalianensis</name>
    <dbReference type="NCBI Taxonomy" id="1185766"/>
    <lineage>
        <taxon>Bacteria</taxon>
        <taxon>Pseudomonadati</taxon>
        <taxon>Pseudomonadota</taxon>
        <taxon>Alphaproteobacteria</taxon>
        <taxon>Rhodobacterales</taxon>
        <taxon>Paracoccaceae</taxon>
        <taxon>Thioclava</taxon>
    </lineage>
</organism>
<reference evidence="2 3" key="1">
    <citation type="submission" date="2014-03" db="EMBL/GenBank/DDBJ databases">
        <title>The draft genome sequence of Thioclava dalianensis DLFJ1-1.</title>
        <authorList>
            <person name="Lai Q."/>
            <person name="Shao Z."/>
        </authorList>
    </citation>
    <scope>NUCLEOTIDE SEQUENCE [LARGE SCALE GENOMIC DNA]</scope>
    <source>
        <strain evidence="2 3">DLFJ1-1</strain>
    </source>
</reference>
<feature type="region of interest" description="Disordered" evidence="1">
    <location>
        <begin position="80"/>
        <end position="129"/>
    </location>
</feature>
<dbReference type="OrthoDB" id="6039124at2"/>
<gene>
    <name evidence="2" type="ORF">DL1_11890</name>
</gene>
<dbReference type="Proteomes" id="UP000027725">
    <property type="component" value="Unassembled WGS sequence"/>
</dbReference>
<proteinExistence type="predicted"/>
<dbReference type="STRING" id="1185766.SAMN05216224_10842"/>
<name>A0A074U190_9RHOB</name>
<dbReference type="EMBL" id="JHEH01000033">
    <property type="protein sequence ID" value="KEP68432.1"/>
    <property type="molecule type" value="Genomic_DNA"/>
</dbReference>
<accession>A0A074U190</accession>
<evidence type="ECO:0000313" key="2">
    <source>
        <dbReference type="EMBL" id="KEP68432.1"/>
    </source>
</evidence>